<dbReference type="Proteomes" id="UP001597090">
    <property type="component" value="Unassembled WGS sequence"/>
</dbReference>
<dbReference type="InterPro" id="IPR018643">
    <property type="entry name" value="DUF2069_membrane"/>
</dbReference>
<feature type="transmembrane region" description="Helical" evidence="1">
    <location>
        <begin position="43"/>
        <end position="61"/>
    </location>
</feature>
<dbReference type="Pfam" id="PF09842">
    <property type="entry name" value="DUF2069"/>
    <property type="match status" value="1"/>
</dbReference>
<comment type="caution">
    <text evidence="2">The sequence shown here is derived from an EMBL/GenBank/DDBJ whole genome shotgun (WGS) entry which is preliminary data.</text>
</comment>
<dbReference type="RefSeq" id="WP_386812947.1">
    <property type="nucleotide sequence ID" value="NZ_JBHTIH010000006.1"/>
</dbReference>
<sequence length="128" mass="13624">MSASTNSGNGVPPTTRAARVLVAALALLAVLFVVWFAPTPSPWVALVVFALPPALLALGRWRGRRTAGYWASVFALFWFSHGVMVAYSRPGERGYALAEVALALVIIFAASGPGMRARLAQKKAARTK</sequence>
<keyword evidence="1" id="KW-0812">Transmembrane</keyword>
<reference evidence="3" key="1">
    <citation type="journal article" date="2019" name="Int. J. Syst. Evol. Microbiol.">
        <title>The Global Catalogue of Microorganisms (GCM) 10K type strain sequencing project: providing services to taxonomists for standard genome sequencing and annotation.</title>
        <authorList>
            <consortium name="The Broad Institute Genomics Platform"/>
            <consortium name="The Broad Institute Genome Sequencing Center for Infectious Disease"/>
            <person name="Wu L."/>
            <person name="Ma J."/>
        </authorList>
    </citation>
    <scope>NUCLEOTIDE SEQUENCE [LARGE SCALE GENOMIC DNA]</scope>
    <source>
        <strain evidence="3">CCUG 55491</strain>
    </source>
</reference>
<feature type="transmembrane region" description="Helical" evidence="1">
    <location>
        <begin position="94"/>
        <end position="113"/>
    </location>
</feature>
<protein>
    <submittedName>
        <fullName evidence="2">DUF2069 domain-containing protein</fullName>
    </submittedName>
</protein>
<accession>A0ABW2YTV2</accession>
<feature type="transmembrane region" description="Helical" evidence="1">
    <location>
        <begin position="20"/>
        <end position="37"/>
    </location>
</feature>
<evidence type="ECO:0000313" key="2">
    <source>
        <dbReference type="EMBL" id="MFD0739907.1"/>
    </source>
</evidence>
<evidence type="ECO:0000256" key="1">
    <source>
        <dbReference type="SAM" id="Phobius"/>
    </source>
</evidence>
<gene>
    <name evidence="2" type="ORF">ACFQZQ_11530</name>
</gene>
<feature type="transmembrane region" description="Helical" evidence="1">
    <location>
        <begin position="68"/>
        <end position="88"/>
    </location>
</feature>
<dbReference type="EMBL" id="JBHTIH010000006">
    <property type="protein sequence ID" value="MFD0739907.1"/>
    <property type="molecule type" value="Genomic_DNA"/>
</dbReference>
<organism evidence="2 3">
    <name type="scientific">Lysobacter koreensis</name>
    <dbReference type="NCBI Taxonomy" id="266122"/>
    <lineage>
        <taxon>Bacteria</taxon>
        <taxon>Pseudomonadati</taxon>
        <taxon>Pseudomonadota</taxon>
        <taxon>Gammaproteobacteria</taxon>
        <taxon>Lysobacterales</taxon>
        <taxon>Lysobacteraceae</taxon>
        <taxon>Lysobacter</taxon>
    </lineage>
</organism>
<keyword evidence="1" id="KW-1133">Transmembrane helix</keyword>
<evidence type="ECO:0000313" key="3">
    <source>
        <dbReference type="Proteomes" id="UP001597090"/>
    </source>
</evidence>
<proteinExistence type="predicted"/>
<keyword evidence="1" id="KW-0472">Membrane</keyword>
<keyword evidence="3" id="KW-1185">Reference proteome</keyword>
<name>A0ABW2YTV2_9GAMM</name>